<protein>
    <recommendedName>
        <fullName evidence="8">ATP-dependent Clp protease proteolytic subunit</fullName>
    </recommendedName>
</protein>
<reference evidence="10" key="1">
    <citation type="submission" date="2018-05" db="EMBL/GenBank/DDBJ databases">
        <authorList>
            <person name="Fu C.-N."/>
            <person name="Wu C.-S."/>
            <person name="Ye L.-J."/>
            <person name="Mo Z.-Q."/>
            <person name="Liu J."/>
            <person name="Chang Y.-W."/>
            <person name="Li D.-Z."/>
            <person name="Chaw S.-M."/>
            <person name="Gao L.-M."/>
        </authorList>
    </citation>
    <scope>NUCLEOTIDE SEQUENCE</scope>
    <source>
        <strain evidence="12">01</strain>
        <strain evidence="10">02</strain>
        <strain evidence="11">03</strain>
    </source>
</reference>
<evidence type="ECO:0000256" key="3">
    <source>
        <dbReference type="ARBA" id="ARBA00022670"/>
    </source>
</evidence>
<dbReference type="EMBL" id="MH390483">
    <property type="protein sequence ID" value="QBK36265.1"/>
    <property type="molecule type" value="Genomic_DNA"/>
</dbReference>
<keyword evidence="2 10" id="KW-0934">Plastid</keyword>
<feature type="compositionally biased region" description="Acidic residues" evidence="9">
    <location>
        <begin position="45"/>
        <end position="101"/>
    </location>
</feature>
<dbReference type="EMBL" id="MH390448">
    <property type="protein sequence ID" value="QBK33395.1"/>
    <property type="molecule type" value="Genomic_DNA"/>
</dbReference>
<keyword evidence="10" id="KW-0150">Chloroplast</keyword>
<feature type="active site" evidence="7">
    <location>
        <position position="232"/>
    </location>
</feature>
<feature type="region of interest" description="Disordered" evidence="9">
    <location>
        <begin position="1"/>
        <end position="109"/>
    </location>
</feature>
<dbReference type="GO" id="GO:0009368">
    <property type="term" value="C:endopeptidase Clp complex"/>
    <property type="evidence" value="ECO:0007669"/>
    <property type="project" value="TreeGrafter"/>
</dbReference>
<feature type="region of interest" description="Disordered" evidence="9">
    <location>
        <begin position="234"/>
        <end position="254"/>
    </location>
</feature>
<dbReference type="Pfam" id="PF00574">
    <property type="entry name" value="CLP_protease"/>
    <property type="match status" value="1"/>
</dbReference>
<evidence type="ECO:0000256" key="4">
    <source>
        <dbReference type="ARBA" id="ARBA00022801"/>
    </source>
</evidence>
<keyword evidence="5" id="KW-0720">Serine protease</keyword>
<dbReference type="InterPro" id="IPR023562">
    <property type="entry name" value="ClpP/TepA"/>
</dbReference>
<evidence type="ECO:0000256" key="7">
    <source>
        <dbReference type="PROSITE-ProRule" id="PRU10086"/>
    </source>
</evidence>
<dbReference type="SUPFAM" id="SSF52096">
    <property type="entry name" value="ClpP/crotonase"/>
    <property type="match status" value="1"/>
</dbReference>
<dbReference type="RefSeq" id="YP_009578509.1">
    <property type="nucleotide sequence ID" value="NC_041499.1"/>
</dbReference>
<sequence>MAAPDPSIPKVPFKEPKEKKGKKRFIMGEEQKEEQKVIIEKEDKQEDEEEEDEEKDEEKEEEEEEEKEEEEEEEEEEKEEEKEEEEKEEEKEEEEKEEEKEEKEKEEVEKKKGEKIKIGKKKEDSWVEVFYQLFRGGVLFLGKPLDEESASLIMKSMVYLNQENRGETIMFFLHCRGGAMASGVALYDLMQYVTGQINTIGVGLNASMGAFVLHGGTRGKRAVSENGRVMIHQPFMSPYDSDKDKDNEEEDSTDFKFEDPGFEAFYLRYLRQYITSTYLETSKMDYFMIHKLMERDHYLDPDTAVSFGIVDQVGAVGLWPRLEKKSDPKDDKSYVKVKNG</sequence>
<dbReference type="GO" id="GO:0004252">
    <property type="term" value="F:serine-type endopeptidase activity"/>
    <property type="evidence" value="ECO:0007669"/>
    <property type="project" value="UniProtKB-EC"/>
</dbReference>
<dbReference type="GeneID" id="39704182"/>
<keyword evidence="3 10" id="KW-0645">Protease</keyword>
<organism evidence="10">
    <name type="scientific">Taxus canadensis</name>
    <name type="common">Canadian yew</name>
    <dbReference type="NCBI Taxonomy" id="88032"/>
    <lineage>
        <taxon>Eukaryota</taxon>
        <taxon>Viridiplantae</taxon>
        <taxon>Streptophyta</taxon>
        <taxon>Embryophyta</taxon>
        <taxon>Tracheophyta</taxon>
        <taxon>Spermatophyta</taxon>
        <taxon>Pinopsida</taxon>
        <taxon>Pinidae</taxon>
        <taxon>Conifers II</taxon>
        <taxon>Cupressales</taxon>
        <taxon>Taxaceae</taxon>
        <taxon>Taxus</taxon>
    </lineage>
</organism>
<dbReference type="AlphaFoldDB" id="A0A481X5T8"/>
<proteinExistence type="inferred from homology"/>
<dbReference type="CDD" id="cd07017">
    <property type="entry name" value="S14_ClpP_2"/>
    <property type="match status" value="1"/>
</dbReference>
<dbReference type="PANTHER" id="PTHR10381">
    <property type="entry name" value="ATP-DEPENDENT CLP PROTEASE PROTEOLYTIC SUBUNIT"/>
    <property type="match status" value="1"/>
</dbReference>
<evidence type="ECO:0000256" key="9">
    <source>
        <dbReference type="SAM" id="MobiDB-lite"/>
    </source>
</evidence>
<dbReference type="InterPro" id="IPR001907">
    <property type="entry name" value="ClpP"/>
</dbReference>
<evidence type="ECO:0000313" key="10">
    <source>
        <dbReference type="EMBL" id="QBK33395.1"/>
    </source>
</evidence>
<evidence type="ECO:0000256" key="8">
    <source>
        <dbReference type="RuleBase" id="RU003567"/>
    </source>
</evidence>
<evidence type="ECO:0000256" key="1">
    <source>
        <dbReference type="ARBA" id="ARBA00007039"/>
    </source>
</evidence>
<evidence type="ECO:0000256" key="5">
    <source>
        <dbReference type="ARBA" id="ARBA00022825"/>
    </source>
</evidence>
<dbReference type="PROSITE" id="PS00382">
    <property type="entry name" value="CLP_PROTEASE_HIS"/>
    <property type="match status" value="1"/>
</dbReference>
<accession>A0A481X5T8</accession>
<dbReference type="GO" id="GO:0009536">
    <property type="term" value="C:plastid"/>
    <property type="evidence" value="ECO:0007669"/>
    <property type="project" value="UniProtKB-ARBA"/>
</dbReference>
<dbReference type="PRINTS" id="PR00127">
    <property type="entry name" value="CLPPROTEASEP"/>
</dbReference>
<keyword evidence="4" id="KW-0378">Hydrolase</keyword>
<dbReference type="InterPro" id="IPR029045">
    <property type="entry name" value="ClpP/crotonase-like_dom_sf"/>
</dbReference>
<dbReference type="PANTHER" id="PTHR10381:SF15">
    <property type="entry name" value="CHLOROPLASTIC ATP-DEPENDENT CLP PROTEASE PROTEOLYTIC SUBUNIT 1"/>
    <property type="match status" value="1"/>
</dbReference>
<dbReference type="GO" id="GO:0051117">
    <property type="term" value="F:ATPase binding"/>
    <property type="evidence" value="ECO:0007669"/>
    <property type="project" value="TreeGrafter"/>
</dbReference>
<reference evidence="10" key="2">
    <citation type="journal article" date="2019" name="Sci. Rep.">
        <title>Prevalence of isomeric plastomes and effectiveness of plastome super-barcodes in yews (Taxus) worldwide.</title>
        <authorList>
            <person name="Fu C.N."/>
            <person name="Wu C.S."/>
            <person name="Ye L.J."/>
            <person name="Mo Z.Q."/>
            <person name="Liu J."/>
            <person name="Chang Y.W."/>
            <person name="Li D.Z."/>
            <person name="Chaw S.M."/>
            <person name="Gao L.M."/>
        </authorList>
    </citation>
    <scope>NUCLEOTIDE SEQUENCE</scope>
    <source>
        <strain evidence="12">01</strain>
        <strain evidence="10">02</strain>
        <strain evidence="11">03</strain>
    </source>
</reference>
<dbReference type="InterPro" id="IPR033135">
    <property type="entry name" value="ClpP_His_AS"/>
</dbReference>
<name>A0A481X5T8_TAXCA</name>
<evidence type="ECO:0000313" key="11">
    <source>
        <dbReference type="EMBL" id="QBK34871.1"/>
    </source>
</evidence>
<dbReference type="EMBL" id="MH390466">
    <property type="protein sequence ID" value="QBK34871.1"/>
    <property type="molecule type" value="Genomic_DNA"/>
</dbReference>
<feature type="compositionally biased region" description="Basic and acidic residues" evidence="9">
    <location>
        <begin position="26"/>
        <end position="44"/>
    </location>
</feature>
<dbReference type="Gene3D" id="3.90.226.10">
    <property type="entry name" value="2-enoyl-CoA Hydratase, Chain A, domain 1"/>
    <property type="match status" value="1"/>
</dbReference>
<comment type="similarity">
    <text evidence="1 8">Belongs to the peptidase S14 family.</text>
</comment>
<comment type="catalytic activity">
    <reaction evidence="6 7">
        <text>Hydrolysis of proteins to small peptides in the presence of ATP and magnesium. alpha-casein is the usual test substrate. In the absence of ATP, only oligopeptides shorter than five residues are hydrolyzed (such as succinyl-Leu-Tyr-|-NHMec, and Leu-Tyr-Leu-|-Tyr-Trp, in which cleavage of the -Tyr-|-Leu- and -Tyr-|-Trp bonds also occurs).</text>
        <dbReference type="EC" id="3.4.21.92"/>
    </reaction>
</comment>
<evidence type="ECO:0000256" key="6">
    <source>
        <dbReference type="ARBA" id="ARBA00034021"/>
    </source>
</evidence>
<dbReference type="GO" id="GO:0004176">
    <property type="term" value="F:ATP-dependent peptidase activity"/>
    <property type="evidence" value="ECO:0007669"/>
    <property type="project" value="InterPro"/>
</dbReference>
<evidence type="ECO:0000313" key="12">
    <source>
        <dbReference type="EMBL" id="QBK36265.1"/>
    </source>
</evidence>
<geneLocation type="chloroplast" evidence="10"/>
<evidence type="ECO:0000256" key="2">
    <source>
        <dbReference type="ARBA" id="ARBA00022640"/>
    </source>
</evidence>
<dbReference type="GO" id="GO:0006515">
    <property type="term" value="P:protein quality control for misfolded or incompletely synthesized proteins"/>
    <property type="evidence" value="ECO:0007669"/>
    <property type="project" value="TreeGrafter"/>
</dbReference>